<keyword evidence="2" id="KW-0560">Oxidoreductase</keyword>
<keyword evidence="1" id="KW-0285">Flavoprotein</keyword>
<keyword evidence="5" id="KW-1185">Reference proteome</keyword>
<dbReference type="PRINTS" id="PR00368">
    <property type="entry name" value="FADPNR"/>
</dbReference>
<dbReference type="SUPFAM" id="SSF51905">
    <property type="entry name" value="FAD/NAD(P)-binding domain"/>
    <property type="match status" value="1"/>
</dbReference>
<name>A0ABQ2D5F1_9DEIO</name>
<evidence type="ECO:0000259" key="3">
    <source>
        <dbReference type="Pfam" id="PF07992"/>
    </source>
</evidence>
<feature type="domain" description="FAD/NAD(P)-binding" evidence="3">
    <location>
        <begin position="8"/>
        <end position="294"/>
    </location>
</feature>
<dbReference type="RefSeq" id="WP_189004187.1">
    <property type="nucleotide sequence ID" value="NZ_BMOD01000013.1"/>
</dbReference>
<proteinExistence type="predicted"/>
<evidence type="ECO:0000313" key="4">
    <source>
        <dbReference type="EMBL" id="GGJ43614.1"/>
    </source>
</evidence>
<dbReference type="PRINTS" id="PR00469">
    <property type="entry name" value="PNDRDTASEII"/>
</dbReference>
<dbReference type="InterPro" id="IPR050097">
    <property type="entry name" value="Ferredoxin-NADP_redctase_2"/>
</dbReference>
<gene>
    <name evidence="4" type="ORF">GCM10008938_32380</name>
</gene>
<dbReference type="Gene3D" id="3.50.50.60">
    <property type="entry name" value="FAD/NAD(P)-binding domain"/>
    <property type="match status" value="2"/>
</dbReference>
<organism evidence="4 5">
    <name type="scientific">Deinococcus roseus</name>
    <dbReference type="NCBI Taxonomy" id="392414"/>
    <lineage>
        <taxon>Bacteria</taxon>
        <taxon>Thermotogati</taxon>
        <taxon>Deinococcota</taxon>
        <taxon>Deinococci</taxon>
        <taxon>Deinococcales</taxon>
        <taxon>Deinococcaceae</taxon>
        <taxon>Deinococcus</taxon>
    </lineage>
</organism>
<sequence>MTSQIQPLVIIGSGPAGLTAALYAARARLHPLVIRGQTPGGQITTTEQIDNFPGFPDGISGFDLAVQMERHAQKYGAQYLDAFVSQVRLEQRPYLIHTDDGQQIRADQLIIATGSTPKTLGIPGEREFHNAGVEHCATCDGPLYAGQTVVVVGGGSTALTDALQLSRYAKEVLLLHRSGQFRAEKVLQEQVQAAPNIHLHLHTRLLEIQGSDQVERVLIEDLQSQQTRLLHTNAVFVCIGSTPSSQLFAGQLDFTPQGHIVADQRGRTSKAGVYAVGEVTDSPYRQAVTSAAEGARAALEAIHTAPVLERTTP</sequence>
<dbReference type="Pfam" id="PF07992">
    <property type="entry name" value="Pyr_redox_2"/>
    <property type="match status" value="1"/>
</dbReference>
<evidence type="ECO:0000256" key="2">
    <source>
        <dbReference type="ARBA" id="ARBA00023002"/>
    </source>
</evidence>
<dbReference type="InterPro" id="IPR036188">
    <property type="entry name" value="FAD/NAD-bd_sf"/>
</dbReference>
<dbReference type="InterPro" id="IPR023753">
    <property type="entry name" value="FAD/NAD-binding_dom"/>
</dbReference>
<evidence type="ECO:0000313" key="5">
    <source>
        <dbReference type="Proteomes" id="UP000632222"/>
    </source>
</evidence>
<dbReference type="Proteomes" id="UP000632222">
    <property type="component" value="Unassembled WGS sequence"/>
</dbReference>
<dbReference type="EMBL" id="BMOD01000013">
    <property type="protein sequence ID" value="GGJ43614.1"/>
    <property type="molecule type" value="Genomic_DNA"/>
</dbReference>
<protein>
    <submittedName>
        <fullName evidence="4">Thioredoxin reductase</fullName>
    </submittedName>
</protein>
<reference evidence="5" key="1">
    <citation type="journal article" date="2019" name="Int. J. Syst. Evol. Microbiol.">
        <title>The Global Catalogue of Microorganisms (GCM) 10K type strain sequencing project: providing services to taxonomists for standard genome sequencing and annotation.</title>
        <authorList>
            <consortium name="The Broad Institute Genomics Platform"/>
            <consortium name="The Broad Institute Genome Sequencing Center for Infectious Disease"/>
            <person name="Wu L."/>
            <person name="Ma J."/>
        </authorList>
    </citation>
    <scope>NUCLEOTIDE SEQUENCE [LARGE SCALE GENOMIC DNA]</scope>
    <source>
        <strain evidence="5">JCM 14370</strain>
    </source>
</reference>
<evidence type="ECO:0000256" key="1">
    <source>
        <dbReference type="ARBA" id="ARBA00022630"/>
    </source>
</evidence>
<accession>A0ABQ2D5F1</accession>
<comment type="caution">
    <text evidence="4">The sequence shown here is derived from an EMBL/GenBank/DDBJ whole genome shotgun (WGS) entry which is preliminary data.</text>
</comment>
<dbReference type="PANTHER" id="PTHR48105">
    <property type="entry name" value="THIOREDOXIN REDUCTASE 1-RELATED-RELATED"/>
    <property type="match status" value="1"/>
</dbReference>